<dbReference type="InterPro" id="IPR036188">
    <property type="entry name" value="FAD/NAD-bd_sf"/>
</dbReference>
<evidence type="ECO:0000256" key="1">
    <source>
        <dbReference type="ARBA" id="ARBA00023002"/>
    </source>
</evidence>
<dbReference type="InterPro" id="IPR038732">
    <property type="entry name" value="HpyO/CreE_NAD-binding"/>
</dbReference>
<dbReference type="RefSeq" id="WP_176621949.1">
    <property type="nucleotide sequence ID" value="NZ_JABXXQ010000020.1"/>
</dbReference>
<dbReference type="SUPFAM" id="SSF51905">
    <property type="entry name" value="FAD/NAD(P)-binding domain"/>
    <property type="match status" value="1"/>
</dbReference>
<reference evidence="3 5" key="2">
    <citation type="submission" date="2020-08" db="EMBL/GenBank/DDBJ databases">
        <title>Genomic Encyclopedia of Type Strains, Phase III (KMG-III): the genomes of soil and plant-associated and newly described type strains.</title>
        <authorList>
            <person name="Whitman W."/>
        </authorList>
    </citation>
    <scope>NUCLEOTIDE SEQUENCE [LARGE SCALE GENOMIC DNA]</scope>
    <source>
        <strain evidence="3 5">CECT 8088</strain>
    </source>
</reference>
<protein>
    <submittedName>
        <fullName evidence="3">Cation diffusion facilitator CzcD-associated flavoprotein CzcO</fullName>
    </submittedName>
    <submittedName>
        <fullName evidence="4">NAD(P)/FAD-dependent oxidoreductase</fullName>
    </submittedName>
</protein>
<name>A0A839URF4_9PROT</name>
<keyword evidence="5" id="KW-1185">Reference proteome</keyword>
<organism evidence="3 5">
    <name type="scientific">Endobacter medicaginis</name>
    <dbReference type="NCBI Taxonomy" id="1181271"/>
    <lineage>
        <taxon>Bacteria</taxon>
        <taxon>Pseudomonadati</taxon>
        <taxon>Pseudomonadota</taxon>
        <taxon>Alphaproteobacteria</taxon>
        <taxon>Acetobacterales</taxon>
        <taxon>Acetobacteraceae</taxon>
        <taxon>Endobacter</taxon>
    </lineage>
</organism>
<dbReference type="PANTHER" id="PTHR43539:SF91">
    <property type="entry name" value="FAD-DEPENDENT URATE HYDROXYLASE"/>
    <property type="match status" value="1"/>
</dbReference>
<sequence length="486" mass="53558">MNVVDPQAPRLSPLAALEAQVRQDLERVAYPAPLWVPPRTAGGAPVLDVAIVGGGQGGLGAAFGLMRERIVNIRIFDRGEPGLEGPWVTFARMLTLRTPKHVTGPDGGIPSLTPQSWFEARYGAEAWETLDKISRHDWQDYLRWFRAVLSLPVQNHSEVVDIEPATDDTGDRILRLSVLGPDGPQTHYTRKVVLATGIAGSGRWQIPASISQALPEDRYAHTAAEIDFERLRGARIAVLGAGASAFDNAATALEGGAGSVTLCLRRRVIPSVNPYRWMEQAGFLGHHAELPDRLRWEFMRHIFDLNQPPPQDTFWRCRRHTNFSFRTGAPFLDIRMQGNEVIATLPEGELAFDFLIVGTGFEVDFAQRPETARFAGQIALWRDRYTPEPGSEHALLGTYPYLGDAFQFVERDAGAAPELADIHNFTFGATPSMGLSGASISGMKYGVARLVSGIARDLYRTDAERHLVSLRAYETPELTSLDPPVC</sequence>
<dbReference type="Proteomes" id="UP000557688">
    <property type="component" value="Unassembled WGS sequence"/>
</dbReference>
<evidence type="ECO:0000259" key="2">
    <source>
        <dbReference type="Pfam" id="PF13454"/>
    </source>
</evidence>
<dbReference type="PANTHER" id="PTHR43539">
    <property type="entry name" value="FLAVIN-BINDING MONOOXYGENASE-LIKE PROTEIN (AFU_ORTHOLOGUE AFUA_4G09220)"/>
    <property type="match status" value="1"/>
</dbReference>
<evidence type="ECO:0000313" key="6">
    <source>
        <dbReference type="Proteomes" id="UP000565205"/>
    </source>
</evidence>
<dbReference type="InterPro" id="IPR050982">
    <property type="entry name" value="Auxin_biosynth/cation_transpt"/>
</dbReference>
<proteinExistence type="predicted"/>
<evidence type="ECO:0000313" key="3">
    <source>
        <dbReference type="EMBL" id="MBB3172788.1"/>
    </source>
</evidence>
<evidence type="ECO:0000313" key="5">
    <source>
        <dbReference type="Proteomes" id="UP000557688"/>
    </source>
</evidence>
<evidence type="ECO:0000313" key="4">
    <source>
        <dbReference type="EMBL" id="NVN29222.1"/>
    </source>
</evidence>
<reference evidence="4 6" key="1">
    <citation type="submission" date="2020-06" db="EMBL/GenBank/DDBJ databases">
        <title>Description of novel acetic acid bacteria.</title>
        <authorList>
            <person name="Sombolestani A."/>
        </authorList>
    </citation>
    <scope>NUCLEOTIDE SEQUENCE [LARGE SCALE GENOMIC DNA]</scope>
    <source>
        <strain evidence="4 6">LMG 26838</strain>
    </source>
</reference>
<dbReference type="EMBL" id="JABXXQ010000020">
    <property type="protein sequence ID" value="NVN29222.1"/>
    <property type="molecule type" value="Genomic_DNA"/>
</dbReference>
<dbReference type="GO" id="GO:0050660">
    <property type="term" value="F:flavin adenine dinucleotide binding"/>
    <property type="evidence" value="ECO:0007669"/>
    <property type="project" value="TreeGrafter"/>
</dbReference>
<comment type="caution">
    <text evidence="3">The sequence shown here is derived from an EMBL/GenBank/DDBJ whole genome shotgun (WGS) entry which is preliminary data.</text>
</comment>
<dbReference type="Proteomes" id="UP000565205">
    <property type="component" value="Unassembled WGS sequence"/>
</dbReference>
<gene>
    <name evidence="3" type="ORF">FHR90_000602</name>
    <name evidence="4" type="ORF">HUK83_02555</name>
</gene>
<dbReference type="Gene3D" id="3.50.50.60">
    <property type="entry name" value="FAD/NAD(P)-binding domain"/>
    <property type="match status" value="1"/>
</dbReference>
<dbReference type="EMBL" id="JACHXV010000002">
    <property type="protein sequence ID" value="MBB3172788.1"/>
    <property type="molecule type" value="Genomic_DNA"/>
</dbReference>
<dbReference type="Pfam" id="PF13454">
    <property type="entry name" value="NAD_binding_9"/>
    <property type="match status" value="1"/>
</dbReference>
<keyword evidence="1" id="KW-0560">Oxidoreductase</keyword>
<accession>A0A839URF4</accession>
<dbReference type="GO" id="GO:0004497">
    <property type="term" value="F:monooxygenase activity"/>
    <property type="evidence" value="ECO:0007669"/>
    <property type="project" value="TreeGrafter"/>
</dbReference>
<dbReference type="AlphaFoldDB" id="A0A839URF4"/>
<feature type="domain" description="FAD-dependent urate hydroxylase HpyO/Asp monooxygenase CreE-like FAD/NAD(P)-binding" evidence="2">
    <location>
        <begin position="50"/>
        <end position="198"/>
    </location>
</feature>